<proteinExistence type="predicted"/>
<keyword evidence="3 6" id="KW-0479">Metal-binding</keyword>
<reference evidence="10" key="1">
    <citation type="journal article" date="2019" name="Int. J. Syst. Evol. Microbiol.">
        <title>The Global Catalogue of Microorganisms (GCM) 10K type strain sequencing project: providing services to taxonomists for standard genome sequencing and annotation.</title>
        <authorList>
            <consortium name="The Broad Institute Genomics Platform"/>
            <consortium name="The Broad Institute Genome Sequencing Center for Infectious Disease"/>
            <person name="Wu L."/>
            <person name="Ma J."/>
        </authorList>
    </citation>
    <scope>NUCLEOTIDE SEQUENCE [LARGE SCALE GENOMIC DNA]</scope>
    <source>
        <strain evidence="10">JCM 16242</strain>
    </source>
</reference>
<organism evidence="9 10">
    <name type="scientific">Rhodanobacter caeni</name>
    <dbReference type="NCBI Taxonomy" id="657654"/>
    <lineage>
        <taxon>Bacteria</taxon>
        <taxon>Pseudomonadati</taxon>
        <taxon>Pseudomonadota</taxon>
        <taxon>Gammaproteobacteria</taxon>
        <taxon>Lysobacterales</taxon>
        <taxon>Rhodanobacteraceae</taxon>
        <taxon>Rhodanobacter</taxon>
    </lineage>
</organism>
<dbReference type="SUPFAM" id="SSF46626">
    <property type="entry name" value="Cytochrome c"/>
    <property type="match status" value="1"/>
</dbReference>
<keyword evidence="7" id="KW-0732">Signal</keyword>
<dbReference type="PANTHER" id="PTHR33751:SF9">
    <property type="entry name" value="CYTOCHROME C4"/>
    <property type="match status" value="1"/>
</dbReference>
<dbReference type="RefSeq" id="WP_343883700.1">
    <property type="nucleotide sequence ID" value="NZ_BAAAFO010000004.1"/>
</dbReference>
<dbReference type="InterPro" id="IPR008168">
    <property type="entry name" value="Cyt_C_IC"/>
</dbReference>
<evidence type="ECO:0000256" key="3">
    <source>
        <dbReference type="ARBA" id="ARBA00022723"/>
    </source>
</evidence>
<dbReference type="InterPro" id="IPR036909">
    <property type="entry name" value="Cyt_c-like_dom_sf"/>
</dbReference>
<dbReference type="Proteomes" id="UP001500657">
    <property type="component" value="Unassembled WGS sequence"/>
</dbReference>
<evidence type="ECO:0000259" key="8">
    <source>
        <dbReference type="PROSITE" id="PS51007"/>
    </source>
</evidence>
<name>A0ABP3EJK3_9GAMM</name>
<dbReference type="Gene3D" id="1.10.760.10">
    <property type="entry name" value="Cytochrome c-like domain"/>
    <property type="match status" value="1"/>
</dbReference>
<gene>
    <name evidence="9" type="ORF">GCM10009126_30860</name>
</gene>
<keyword evidence="1" id="KW-0813">Transport</keyword>
<dbReference type="InterPro" id="IPR009056">
    <property type="entry name" value="Cyt_c-like_dom"/>
</dbReference>
<keyword evidence="4" id="KW-0249">Electron transport</keyword>
<evidence type="ECO:0000313" key="9">
    <source>
        <dbReference type="EMBL" id="GAA0263017.1"/>
    </source>
</evidence>
<dbReference type="PANTHER" id="PTHR33751">
    <property type="entry name" value="CBB3-TYPE CYTOCHROME C OXIDASE SUBUNIT FIXP"/>
    <property type="match status" value="1"/>
</dbReference>
<accession>A0ABP3EJK3</accession>
<feature type="domain" description="Cytochrome c" evidence="8">
    <location>
        <begin position="27"/>
        <end position="105"/>
    </location>
</feature>
<dbReference type="PRINTS" id="PR00605">
    <property type="entry name" value="CYTCHROMECIC"/>
</dbReference>
<evidence type="ECO:0000256" key="6">
    <source>
        <dbReference type="PROSITE-ProRule" id="PRU00433"/>
    </source>
</evidence>
<dbReference type="InterPro" id="IPR050597">
    <property type="entry name" value="Cytochrome_c_Oxidase_Subunit"/>
</dbReference>
<dbReference type="Pfam" id="PF00034">
    <property type="entry name" value="Cytochrom_C"/>
    <property type="match status" value="1"/>
</dbReference>
<keyword evidence="10" id="KW-1185">Reference proteome</keyword>
<protein>
    <recommendedName>
        <fullName evidence="8">Cytochrome c domain-containing protein</fullName>
    </recommendedName>
</protein>
<dbReference type="EMBL" id="BAAAFO010000004">
    <property type="protein sequence ID" value="GAA0263017.1"/>
    <property type="molecule type" value="Genomic_DNA"/>
</dbReference>
<evidence type="ECO:0000256" key="2">
    <source>
        <dbReference type="ARBA" id="ARBA00022617"/>
    </source>
</evidence>
<evidence type="ECO:0000256" key="7">
    <source>
        <dbReference type="SAM" id="SignalP"/>
    </source>
</evidence>
<comment type="caution">
    <text evidence="9">The sequence shown here is derived from an EMBL/GenBank/DDBJ whole genome shotgun (WGS) entry which is preliminary data.</text>
</comment>
<evidence type="ECO:0000313" key="10">
    <source>
        <dbReference type="Proteomes" id="UP001500657"/>
    </source>
</evidence>
<evidence type="ECO:0000256" key="4">
    <source>
        <dbReference type="ARBA" id="ARBA00022982"/>
    </source>
</evidence>
<keyword evidence="5 6" id="KW-0408">Iron</keyword>
<keyword evidence="2 6" id="KW-0349">Heme</keyword>
<evidence type="ECO:0000256" key="1">
    <source>
        <dbReference type="ARBA" id="ARBA00022448"/>
    </source>
</evidence>
<feature type="chain" id="PRO_5046806244" description="Cytochrome c domain-containing protein" evidence="7">
    <location>
        <begin position="24"/>
        <end position="119"/>
    </location>
</feature>
<evidence type="ECO:0000256" key="5">
    <source>
        <dbReference type="ARBA" id="ARBA00023004"/>
    </source>
</evidence>
<feature type="signal peptide" evidence="7">
    <location>
        <begin position="1"/>
        <end position="23"/>
    </location>
</feature>
<sequence length="119" mass="12732">MNRALVLLSFGAALAFASVQSMAADAGNAANGKEKAATCFACHGTDGNAVDPQYPRLAGQYHLYLSHVMHEYKNGQRNNPIMKGMVSTLSDQDIEDIAAYFSSLPSKLDTLKGHVQGDN</sequence>
<dbReference type="PROSITE" id="PS51007">
    <property type="entry name" value="CYTC"/>
    <property type="match status" value="1"/>
</dbReference>